<feature type="transmembrane region" description="Helical" evidence="10">
    <location>
        <begin position="103"/>
        <end position="123"/>
    </location>
</feature>
<evidence type="ECO:0000256" key="9">
    <source>
        <dbReference type="SAM" id="MobiDB-lite"/>
    </source>
</evidence>
<dbReference type="Pfam" id="PF00001">
    <property type="entry name" value="7tm_1"/>
    <property type="match status" value="1"/>
</dbReference>
<evidence type="ECO:0000256" key="2">
    <source>
        <dbReference type="ARBA" id="ARBA00022475"/>
    </source>
</evidence>
<accession>A0A1W0WUH4</accession>
<evidence type="ECO:0000256" key="7">
    <source>
        <dbReference type="ARBA" id="ARBA00023170"/>
    </source>
</evidence>
<evidence type="ECO:0000256" key="6">
    <source>
        <dbReference type="ARBA" id="ARBA00023136"/>
    </source>
</evidence>
<dbReference type="SUPFAM" id="SSF81321">
    <property type="entry name" value="Family A G protein-coupled receptor-like"/>
    <property type="match status" value="1"/>
</dbReference>
<evidence type="ECO:0000259" key="11">
    <source>
        <dbReference type="PROSITE" id="PS50262"/>
    </source>
</evidence>
<dbReference type="Gene3D" id="1.20.1070.10">
    <property type="entry name" value="Rhodopsin 7-helix transmembrane proteins"/>
    <property type="match status" value="1"/>
</dbReference>
<keyword evidence="7" id="KW-0675">Receptor</keyword>
<keyword evidence="8" id="KW-0807">Transducer</keyword>
<reference evidence="13" key="1">
    <citation type="submission" date="2017-01" db="EMBL/GenBank/DDBJ databases">
        <title>Comparative genomics of anhydrobiosis in the tardigrade Hypsibius dujardini.</title>
        <authorList>
            <person name="Yoshida Y."/>
            <person name="Koutsovoulos G."/>
            <person name="Laetsch D."/>
            <person name="Stevens L."/>
            <person name="Kumar S."/>
            <person name="Horikawa D."/>
            <person name="Ishino K."/>
            <person name="Komine S."/>
            <person name="Tomita M."/>
            <person name="Blaxter M."/>
            <person name="Arakawa K."/>
        </authorList>
    </citation>
    <scope>NUCLEOTIDE SEQUENCE [LARGE SCALE GENOMIC DNA]</scope>
    <source>
        <strain evidence="13">Z151</strain>
    </source>
</reference>
<sequence length="357" mass="39891">MNNLTGSKDEVIVLMSNTSTNATTIEWTPLAMIFTLATILSILFNGLLMVVFIYDHSLRTPFNVYLINLLIANLLCSIVQNPLEIINTISSNFWLGPQVCTLYQYAGYILQASVSGAHILIAVNRTWAVTHPISYRSIHSQVVAIALCLGMWTYIHLVLLPGILIDHLYYRMDMTKQKCFLDSSKQRTWAILIQVIVFNNPQLIMVLSLITVLVMRHIREGKKKLRRVEPAPINNTAITGISPSTSLKFPQPSQRASTNGERSSAQGTAKVVAAKRESNAYTVLGLLTISAVVCWTPLDALYTLEIFSTEQYPTFYQVAAILHAFQVVLDPIMFVVSSPNMRMNLRRGMKGLVSLLL</sequence>
<evidence type="ECO:0000313" key="12">
    <source>
        <dbReference type="EMBL" id="OQV18807.1"/>
    </source>
</evidence>
<feature type="transmembrane region" description="Helical" evidence="10">
    <location>
        <begin position="144"/>
        <end position="169"/>
    </location>
</feature>
<dbReference type="AlphaFoldDB" id="A0A1W0WUH4"/>
<dbReference type="PROSITE" id="PS50262">
    <property type="entry name" value="G_PROTEIN_RECEP_F1_2"/>
    <property type="match status" value="1"/>
</dbReference>
<evidence type="ECO:0000256" key="4">
    <source>
        <dbReference type="ARBA" id="ARBA00022989"/>
    </source>
</evidence>
<dbReference type="EMBL" id="MTYJ01000045">
    <property type="protein sequence ID" value="OQV18807.1"/>
    <property type="molecule type" value="Genomic_DNA"/>
</dbReference>
<keyword evidence="6 10" id="KW-0472">Membrane</keyword>
<dbReference type="GO" id="GO:0042277">
    <property type="term" value="F:peptide binding"/>
    <property type="evidence" value="ECO:0007669"/>
    <property type="project" value="TreeGrafter"/>
</dbReference>
<evidence type="ECO:0000256" key="8">
    <source>
        <dbReference type="ARBA" id="ARBA00023224"/>
    </source>
</evidence>
<evidence type="ECO:0000256" key="10">
    <source>
        <dbReference type="SAM" id="Phobius"/>
    </source>
</evidence>
<evidence type="ECO:0000313" key="13">
    <source>
        <dbReference type="Proteomes" id="UP000192578"/>
    </source>
</evidence>
<dbReference type="InterPro" id="IPR000276">
    <property type="entry name" value="GPCR_Rhodpsn"/>
</dbReference>
<dbReference type="GO" id="GO:0004930">
    <property type="term" value="F:G protein-coupled receptor activity"/>
    <property type="evidence" value="ECO:0007669"/>
    <property type="project" value="UniProtKB-KW"/>
</dbReference>
<name>A0A1W0WUH4_HYPEX</name>
<dbReference type="PANTHER" id="PTHR24229:SF40">
    <property type="entry name" value="ALLATOSTATIN C RECEPTOR 1-RELATED"/>
    <property type="match status" value="1"/>
</dbReference>
<dbReference type="GO" id="GO:0043005">
    <property type="term" value="C:neuron projection"/>
    <property type="evidence" value="ECO:0007669"/>
    <property type="project" value="TreeGrafter"/>
</dbReference>
<organism evidence="12 13">
    <name type="scientific">Hypsibius exemplaris</name>
    <name type="common">Freshwater tardigrade</name>
    <dbReference type="NCBI Taxonomy" id="2072580"/>
    <lineage>
        <taxon>Eukaryota</taxon>
        <taxon>Metazoa</taxon>
        <taxon>Ecdysozoa</taxon>
        <taxon>Tardigrada</taxon>
        <taxon>Eutardigrada</taxon>
        <taxon>Parachela</taxon>
        <taxon>Hypsibioidea</taxon>
        <taxon>Hypsibiidae</taxon>
        <taxon>Hypsibius</taxon>
    </lineage>
</organism>
<keyword evidence="2" id="KW-1003">Cell membrane</keyword>
<dbReference type="PANTHER" id="PTHR24229">
    <property type="entry name" value="NEUROPEPTIDES RECEPTOR"/>
    <property type="match status" value="1"/>
</dbReference>
<feature type="transmembrane region" description="Helical" evidence="10">
    <location>
        <begin position="189"/>
        <end position="215"/>
    </location>
</feature>
<feature type="transmembrane region" description="Helical" evidence="10">
    <location>
        <begin position="318"/>
        <end position="337"/>
    </location>
</feature>
<dbReference type="GO" id="GO:0005886">
    <property type="term" value="C:plasma membrane"/>
    <property type="evidence" value="ECO:0007669"/>
    <property type="project" value="UniProtKB-SubCell"/>
</dbReference>
<feature type="transmembrane region" description="Helical" evidence="10">
    <location>
        <begin position="280"/>
        <end position="298"/>
    </location>
</feature>
<keyword evidence="4 10" id="KW-1133">Transmembrane helix</keyword>
<keyword evidence="3 10" id="KW-0812">Transmembrane</keyword>
<evidence type="ECO:0000256" key="1">
    <source>
        <dbReference type="ARBA" id="ARBA00004651"/>
    </source>
</evidence>
<dbReference type="PRINTS" id="PR00237">
    <property type="entry name" value="GPCRRHODOPSN"/>
</dbReference>
<dbReference type="Proteomes" id="UP000192578">
    <property type="component" value="Unassembled WGS sequence"/>
</dbReference>
<feature type="domain" description="G-protein coupled receptors family 1 profile" evidence="11">
    <location>
        <begin position="44"/>
        <end position="334"/>
    </location>
</feature>
<dbReference type="InterPro" id="IPR017452">
    <property type="entry name" value="GPCR_Rhodpsn_7TM"/>
</dbReference>
<comment type="subcellular location">
    <subcellularLocation>
        <location evidence="1">Cell membrane</location>
        <topology evidence="1">Multi-pass membrane protein</topology>
    </subcellularLocation>
</comment>
<keyword evidence="13" id="KW-1185">Reference proteome</keyword>
<evidence type="ECO:0000256" key="3">
    <source>
        <dbReference type="ARBA" id="ARBA00022692"/>
    </source>
</evidence>
<feature type="transmembrane region" description="Helical" evidence="10">
    <location>
        <begin position="30"/>
        <end position="53"/>
    </location>
</feature>
<feature type="transmembrane region" description="Helical" evidence="10">
    <location>
        <begin position="65"/>
        <end position="83"/>
    </location>
</feature>
<comment type="caution">
    <text evidence="12">The sequence shown here is derived from an EMBL/GenBank/DDBJ whole genome shotgun (WGS) entry which is preliminary data.</text>
</comment>
<dbReference type="OrthoDB" id="2105199at2759"/>
<evidence type="ECO:0000256" key="5">
    <source>
        <dbReference type="ARBA" id="ARBA00023040"/>
    </source>
</evidence>
<protein>
    <recommendedName>
        <fullName evidence="11">G-protein coupled receptors family 1 profile domain-containing protein</fullName>
    </recommendedName>
</protein>
<keyword evidence="5" id="KW-0297">G-protein coupled receptor</keyword>
<gene>
    <name evidence="12" type="ORF">BV898_07064</name>
</gene>
<proteinExistence type="predicted"/>
<feature type="region of interest" description="Disordered" evidence="9">
    <location>
        <begin position="236"/>
        <end position="265"/>
    </location>
</feature>